<sequence length="139" mass="15526">MIITNSEIAVTSSSTTPGFTLQDTQISIGIIASLVVLSGVAVSIVSKINKISFTVDGIQETLKLHASNAEKIKDLDKRLDIHLQDYVNYKDANLLSHNGLEELIQHKWQRSEGEFNAIKQSIKELQGFLNRTNDFKVRE</sequence>
<keyword evidence="1" id="KW-0472">Membrane</keyword>
<proteinExistence type="predicted"/>
<gene>
    <name evidence="2" type="ORF">A6769_12160</name>
</gene>
<name>A0A367RM56_NOSPU</name>
<keyword evidence="1" id="KW-0812">Transmembrane</keyword>
<keyword evidence="1" id="KW-1133">Transmembrane helix</keyword>
<comment type="caution">
    <text evidence="2">The sequence shown here is derived from an EMBL/GenBank/DDBJ whole genome shotgun (WGS) entry which is preliminary data.</text>
</comment>
<evidence type="ECO:0000313" key="3">
    <source>
        <dbReference type="Proteomes" id="UP000252085"/>
    </source>
</evidence>
<evidence type="ECO:0000256" key="1">
    <source>
        <dbReference type="SAM" id="Phobius"/>
    </source>
</evidence>
<dbReference type="EMBL" id="LXQE01000136">
    <property type="protein sequence ID" value="RCJ37648.1"/>
    <property type="molecule type" value="Genomic_DNA"/>
</dbReference>
<protein>
    <submittedName>
        <fullName evidence="2">Uncharacterized protein</fullName>
    </submittedName>
</protein>
<evidence type="ECO:0000313" key="2">
    <source>
        <dbReference type="EMBL" id="RCJ37648.1"/>
    </source>
</evidence>
<accession>A0A367RM56</accession>
<dbReference type="Proteomes" id="UP000252085">
    <property type="component" value="Unassembled WGS sequence"/>
</dbReference>
<dbReference type="AlphaFoldDB" id="A0A367RM56"/>
<organism evidence="2 3">
    <name type="scientific">Nostoc punctiforme NIES-2108</name>
    <dbReference type="NCBI Taxonomy" id="1356359"/>
    <lineage>
        <taxon>Bacteria</taxon>
        <taxon>Bacillati</taxon>
        <taxon>Cyanobacteriota</taxon>
        <taxon>Cyanophyceae</taxon>
        <taxon>Nostocales</taxon>
        <taxon>Nostocaceae</taxon>
        <taxon>Nostoc</taxon>
    </lineage>
</organism>
<feature type="transmembrane region" description="Helical" evidence="1">
    <location>
        <begin position="26"/>
        <end position="45"/>
    </location>
</feature>
<reference evidence="3" key="1">
    <citation type="submission" date="2016-04" db="EMBL/GenBank/DDBJ databases">
        <authorList>
            <person name="Tabuchi Yagui T.R."/>
        </authorList>
    </citation>
    <scope>NUCLEOTIDE SEQUENCE [LARGE SCALE GENOMIC DNA]</scope>
</reference>